<dbReference type="EMBL" id="CP060783">
    <property type="protein sequence ID" value="QNP50657.1"/>
    <property type="molecule type" value="Genomic_DNA"/>
</dbReference>
<comment type="catalytic activity">
    <reaction evidence="6">
        <text>L-2,4-diaminobutanoate + 2-oxoglutarate = L-aspartate 4-semialdehyde + L-glutamate</text>
        <dbReference type="Rhea" id="RHEA:11160"/>
        <dbReference type="ChEBI" id="CHEBI:16810"/>
        <dbReference type="ChEBI" id="CHEBI:29985"/>
        <dbReference type="ChEBI" id="CHEBI:58761"/>
        <dbReference type="ChEBI" id="CHEBI:537519"/>
        <dbReference type="EC" id="2.6.1.76"/>
    </reaction>
</comment>
<dbReference type="NCBIfam" id="TIGR00707">
    <property type="entry name" value="argD"/>
    <property type="match status" value="1"/>
</dbReference>
<dbReference type="GO" id="GO:0005737">
    <property type="term" value="C:cytoplasm"/>
    <property type="evidence" value="ECO:0007669"/>
    <property type="project" value="UniProtKB-SubCell"/>
</dbReference>
<dbReference type="Pfam" id="PF00202">
    <property type="entry name" value="Aminotran_3"/>
    <property type="match status" value="1"/>
</dbReference>
<dbReference type="CDD" id="cd00610">
    <property type="entry name" value="OAT_like"/>
    <property type="match status" value="1"/>
</dbReference>
<keyword evidence="9" id="KW-1185">Reference proteome</keyword>
<dbReference type="InterPro" id="IPR015424">
    <property type="entry name" value="PyrdxlP-dep_Trfase"/>
</dbReference>
<evidence type="ECO:0000256" key="5">
    <source>
        <dbReference type="ARBA" id="ARBA00022898"/>
    </source>
</evidence>
<keyword evidence="3 7" id="KW-0032">Aminotransferase</keyword>
<evidence type="ECO:0000313" key="9">
    <source>
        <dbReference type="Proteomes" id="UP000516028"/>
    </source>
</evidence>
<feature type="binding site" evidence="7">
    <location>
        <position position="295"/>
    </location>
    <ligand>
        <name>pyridoxal 5'-phosphate</name>
        <dbReference type="ChEBI" id="CHEBI:597326"/>
    </ligand>
</feature>
<dbReference type="InterPro" id="IPR004636">
    <property type="entry name" value="AcOrn/SuccOrn_fam"/>
</dbReference>
<evidence type="ECO:0000256" key="4">
    <source>
        <dbReference type="ARBA" id="ARBA00022679"/>
    </source>
</evidence>
<comment type="miscellaneous">
    <text evidence="7">May also have succinyldiaminopimelate aminotransferase activity, thus carrying out the corresponding step in lysine biosynthesis.</text>
</comment>
<dbReference type="GO" id="GO:0045303">
    <property type="term" value="F:diaminobutyrate-2-oxoglutarate transaminase activity"/>
    <property type="evidence" value="ECO:0007669"/>
    <property type="project" value="UniProtKB-EC"/>
</dbReference>
<protein>
    <recommendedName>
        <fullName evidence="7">Acetylornithine aminotransferase</fullName>
        <shortName evidence="7">ACOAT</shortName>
        <ecNumber evidence="7">2.6.1.11</ecNumber>
    </recommendedName>
</protein>
<evidence type="ECO:0000256" key="7">
    <source>
        <dbReference type="HAMAP-Rule" id="MF_01107"/>
    </source>
</evidence>
<feature type="binding site" evidence="7">
    <location>
        <begin position="237"/>
        <end position="240"/>
    </location>
    <ligand>
        <name>pyridoxal 5'-phosphate</name>
        <dbReference type="ChEBI" id="CHEBI:597326"/>
    </ligand>
</feature>
<accession>A0A7H0GQU1</accession>
<dbReference type="InterPro" id="IPR049704">
    <property type="entry name" value="Aminotrans_3_PPA_site"/>
</dbReference>
<comment type="similarity">
    <text evidence="7">Belongs to the class-III pyridoxal-phosphate-dependent aminotransferase family. ArgD subfamily.</text>
</comment>
<dbReference type="Gene3D" id="3.90.1150.10">
    <property type="entry name" value="Aspartate Aminotransferase, domain 1"/>
    <property type="match status" value="1"/>
</dbReference>
<comment type="subunit">
    <text evidence="7">Homodimer.</text>
</comment>
<dbReference type="Proteomes" id="UP000516028">
    <property type="component" value="Chromosome"/>
</dbReference>
<dbReference type="GO" id="GO:0006526">
    <property type="term" value="P:L-arginine biosynthetic process"/>
    <property type="evidence" value="ECO:0007669"/>
    <property type="project" value="UniProtKB-UniRule"/>
</dbReference>
<proteinExistence type="inferred from homology"/>
<evidence type="ECO:0000256" key="6">
    <source>
        <dbReference type="ARBA" id="ARBA00049111"/>
    </source>
</evidence>
<dbReference type="KEGG" id="daer:H9K75_22140"/>
<dbReference type="UniPathway" id="UPA00068">
    <property type="reaction ID" value="UER00109"/>
</dbReference>
<dbReference type="GO" id="GO:0030170">
    <property type="term" value="F:pyridoxal phosphate binding"/>
    <property type="evidence" value="ECO:0007669"/>
    <property type="project" value="InterPro"/>
</dbReference>
<dbReference type="HAMAP" id="MF_01107">
    <property type="entry name" value="ArgD_aminotrans_3"/>
    <property type="match status" value="1"/>
</dbReference>
<dbReference type="PANTHER" id="PTHR11986:SF113">
    <property type="entry name" value="SUCCINYLORNITHINE TRANSAMINASE"/>
    <property type="match status" value="1"/>
</dbReference>
<dbReference type="PIRSF" id="PIRSF000521">
    <property type="entry name" value="Transaminase_4ab_Lys_Orn"/>
    <property type="match status" value="1"/>
</dbReference>
<organism evidence="8 9">
    <name type="scientific">Diaphorobacter aerolatus</name>
    <dbReference type="NCBI Taxonomy" id="1288495"/>
    <lineage>
        <taxon>Bacteria</taxon>
        <taxon>Pseudomonadati</taxon>
        <taxon>Pseudomonadota</taxon>
        <taxon>Betaproteobacteria</taxon>
        <taxon>Burkholderiales</taxon>
        <taxon>Comamonadaceae</taxon>
        <taxon>Diaphorobacter</taxon>
    </lineage>
</organism>
<dbReference type="NCBIfam" id="NF002325">
    <property type="entry name" value="PRK01278.1"/>
    <property type="match status" value="1"/>
</dbReference>
<feature type="binding site" evidence="7">
    <location>
        <position position="152"/>
    </location>
    <ligand>
        <name>pyridoxal 5'-phosphate</name>
        <dbReference type="ChEBI" id="CHEBI:597326"/>
    </ligand>
</feature>
<dbReference type="PROSITE" id="PS00600">
    <property type="entry name" value="AA_TRANSFER_CLASS_3"/>
    <property type="match status" value="1"/>
</dbReference>
<evidence type="ECO:0000256" key="1">
    <source>
        <dbReference type="ARBA" id="ARBA00004946"/>
    </source>
</evidence>
<comment type="pathway">
    <text evidence="7">Amino-acid biosynthesis; L-arginine biosynthesis; N(2)-acetyl-L-ornithine from L-glutamate: step 4/4.</text>
</comment>
<keyword evidence="5 7" id="KW-0663">Pyridoxal phosphate</keyword>
<evidence type="ECO:0000313" key="8">
    <source>
        <dbReference type="EMBL" id="QNP50657.1"/>
    </source>
</evidence>
<gene>
    <name evidence="7" type="primary">argD</name>
    <name evidence="8" type="ORF">H9K75_22140</name>
</gene>
<dbReference type="FunFam" id="3.40.640.10:FF:000004">
    <property type="entry name" value="Acetylornithine aminotransferase"/>
    <property type="match status" value="1"/>
</dbReference>
<dbReference type="InterPro" id="IPR015422">
    <property type="entry name" value="PyrdxlP-dep_Trfase_small"/>
</dbReference>
<sequence length="421" mass="45149">MSQSHIHSAPGIGEPHRAPRTADAYTEVMVPVYSPLDLLAVRAQGATVWDAAGKEYIDLSGGIAVNALGHCNPALIEALTAQAHRLWHISNTYKSDSTLRLAGALIRLTFAERVFFANSGAEANEAAFKLARRYGLQQSPRKYEIVSAQNSFHGRSLFTVSVGGQPKYSNGFGPAIEGIRHVPFNDLGALEHAVSENTCAVVLEPVQGESGVLPATREYLACARALCDRHNALLILDEVQTGVGRLGTLFAYEHFGVVPDVMTIAKAIGCGIPLSAMLTMARFAEHLGQGTHGTTFGGNSLACAVGEAALHAISQPELLYGVLERHDYLVSRLRQIGERYGVFDEVRGIGLLIGCVLAEPWHGKARDVAKGALTHGVMVLQAGQDVMRLAPSLNISYSEIDEGLARLEALAQELNHETVNC</sequence>
<reference evidence="8 9" key="1">
    <citation type="submission" date="2020-08" db="EMBL/GenBank/DDBJ databases">
        <title>Genome sequence of Diaphorobacter aerolatus KACC 16536T.</title>
        <authorList>
            <person name="Hyun D.-W."/>
            <person name="Bae J.-W."/>
        </authorList>
    </citation>
    <scope>NUCLEOTIDE SEQUENCE [LARGE SCALE GENOMIC DNA]</scope>
    <source>
        <strain evidence="8 9">KACC 16536</strain>
    </source>
</reference>
<dbReference type="SUPFAM" id="SSF53383">
    <property type="entry name" value="PLP-dependent transferases"/>
    <property type="match status" value="1"/>
</dbReference>
<dbReference type="InterPro" id="IPR005814">
    <property type="entry name" value="Aminotrans_3"/>
</dbReference>
<evidence type="ECO:0000256" key="3">
    <source>
        <dbReference type="ARBA" id="ARBA00022576"/>
    </source>
</evidence>
<keyword evidence="7" id="KW-0028">Amino-acid biosynthesis</keyword>
<feature type="binding site" evidence="7">
    <location>
        <position position="294"/>
    </location>
    <ligand>
        <name>N(2)-acetyl-L-ornithine</name>
        <dbReference type="ChEBI" id="CHEBI:57805"/>
    </ligand>
</feature>
<evidence type="ECO:0000256" key="2">
    <source>
        <dbReference type="ARBA" id="ARBA00022571"/>
    </source>
</evidence>
<dbReference type="InterPro" id="IPR015421">
    <property type="entry name" value="PyrdxlP-dep_Trfase_major"/>
</dbReference>
<feature type="modified residue" description="N6-(pyridoxal phosphate)lysine" evidence="7">
    <location>
        <position position="266"/>
    </location>
</feature>
<feature type="binding site" evidence="7">
    <location>
        <begin position="120"/>
        <end position="121"/>
    </location>
    <ligand>
        <name>pyridoxal 5'-phosphate</name>
        <dbReference type="ChEBI" id="CHEBI:597326"/>
    </ligand>
</feature>
<dbReference type="EC" id="2.6.1.11" evidence="7"/>
<comment type="subcellular location">
    <subcellularLocation>
        <location evidence="7">Cytoplasm</location>
    </subcellularLocation>
</comment>
<name>A0A7H0GQU1_9BURK</name>
<keyword evidence="7" id="KW-0963">Cytoplasm</keyword>
<dbReference type="NCBIfam" id="NF003468">
    <property type="entry name" value="PRK05093.1"/>
    <property type="match status" value="1"/>
</dbReference>
<dbReference type="InterPro" id="IPR050103">
    <property type="entry name" value="Class-III_PLP-dep_AT"/>
</dbReference>
<dbReference type="Gene3D" id="3.40.640.10">
    <property type="entry name" value="Type I PLP-dependent aspartate aminotransferase-like (Major domain)"/>
    <property type="match status" value="1"/>
</dbReference>
<dbReference type="GO" id="GO:0042802">
    <property type="term" value="F:identical protein binding"/>
    <property type="evidence" value="ECO:0007669"/>
    <property type="project" value="TreeGrafter"/>
</dbReference>
<comment type="cofactor">
    <cofactor evidence="7">
        <name>pyridoxal 5'-phosphate</name>
        <dbReference type="ChEBI" id="CHEBI:597326"/>
    </cofactor>
    <text evidence="7">Binds 1 pyridoxal phosphate per subunit.</text>
</comment>
<comment type="pathway">
    <text evidence="1">Amine and polyamine biosynthesis; ectoine biosynthesis; L-ectoine from L-aspartate 4-semialdehyde: step 1/3.</text>
</comment>
<comment type="catalytic activity">
    <reaction evidence="7">
        <text>N(2)-acetyl-L-ornithine + 2-oxoglutarate = N-acetyl-L-glutamate 5-semialdehyde + L-glutamate</text>
        <dbReference type="Rhea" id="RHEA:18049"/>
        <dbReference type="ChEBI" id="CHEBI:16810"/>
        <dbReference type="ChEBI" id="CHEBI:29123"/>
        <dbReference type="ChEBI" id="CHEBI:29985"/>
        <dbReference type="ChEBI" id="CHEBI:57805"/>
        <dbReference type="EC" id="2.6.1.11"/>
    </reaction>
</comment>
<dbReference type="AlphaFoldDB" id="A0A7H0GQU1"/>
<keyword evidence="2 7" id="KW-0055">Arginine biosynthesis</keyword>
<dbReference type="GO" id="GO:0003992">
    <property type="term" value="F:N2-acetyl-L-ornithine:2-oxoglutarate 5-aminotransferase activity"/>
    <property type="evidence" value="ECO:0007669"/>
    <property type="project" value="UniProtKB-UniRule"/>
</dbReference>
<feature type="binding site" evidence="7">
    <location>
        <position position="155"/>
    </location>
    <ligand>
        <name>N(2)-acetyl-L-ornithine</name>
        <dbReference type="ChEBI" id="CHEBI:57805"/>
    </ligand>
</feature>
<dbReference type="PANTHER" id="PTHR11986">
    <property type="entry name" value="AMINOTRANSFERASE CLASS III"/>
    <property type="match status" value="1"/>
</dbReference>
<keyword evidence="4 7" id="KW-0808">Transferase</keyword>